<protein>
    <submittedName>
        <fullName evidence="5">Phage/plasmid primase, P4 family, C-terminal domain-containing protein</fullName>
    </submittedName>
</protein>
<name>A0A1G9A9C5_9PROT</name>
<dbReference type="GO" id="GO:0005524">
    <property type="term" value="F:ATP binding"/>
    <property type="evidence" value="ECO:0007669"/>
    <property type="project" value="UniProtKB-KW"/>
</dbReference>
<dbReference type="PANTHER" id="PTHR35372">
    <property type="entry name" value="ATP BINDING PROTEIN-RELATED"/>
    <property type="match status" value="1"/>
</dbReference>
<evidence type="ECO:0000256" key="1">
    <source>
        <dbReference type="ARBA" id="ARBA00022741"/>
    </source>
</evidence>
<dbReference type="InterPro" id="IPR051620">
    <property type="entry name" value="ORF904-like_C"/>
</dbReference>
<keyword evidence="6" id="KW-1185">Reference proteome</keyword>
<sequence>MDNISNNFKEVNDEKEKLAFNTKGAKPSISETNNVHSIDDKRATKKSLIESSIEDPNFGINLDPFTDIPEEPLKVIEHIAISPEEQLKIDEKVEANLFKEKVKQATQKKLGKAKPIKKVIVLTEEEIIAKKVKENILRDKVNKATKAELKKAQPVSKQEYVKPPTIESIYLDRLNSDKSLFISKYRSDAGNIYRWNNHHYVLQDPKDIRNDITEWLKANHEAQLTSKNVNSIFNVFYYKMEAFSKDIQNNSYIPTMKHWLHILDNGDVIAIKPDRNIPLTHEINVLIDKAGPYTPKAPSKDSLFKSFIDTSLPEDDKQANVQEYVGYSLIACVLAQVFQYWLGGGGNGKGVMMEIIQALLSNSSVAISLENMGTYNDNLINKTAILASETKKKGFDVEFLKAAVAGDKIELRGIRKEKQSVKLIGKWFISGNNDFRVDDFSNGLFRRMMIVNWNATFDRKTAVKDLAKRIINEEMGIFLDWALIGLQRLKKNKLIFTTCEESEKALFNFINRADKVRMFTNEFPYEYSEDKSKFTSKEVIYENFIKYADKNGYEKLSATNFWMRFKNVYPEIDEDIKADVRKNGKRIVYLTRTIEVDDDEVEEVFQ</sequence>
<evidence type="ECO:0000256" key="3">
    <source>
        <dbReference type="ARBA" id="ARBA00022840"/>
    </source>
</evidence>
<gene>
    <name evidence="5" type="ORF">SAMN05192566_0760</name>
</gene>
<reference evidence="6" key="1">
    <citation type="submission" date="2016-10" db="EMBL/GenBank/DDBJ databases">
        <authorList>
            <person name="Varghese N."/>
            <person name="Submissions S."/>
        </authorList>
    </citation>
    <scope>NUCLEOTIDE SEQUENCE [LARGE SCALE GENOMIC DNA]</scope>
    <source>
        <strain evidence="6">CBMB127</strain>
    </source>
</reference>
<keyword evidence="2" id="KW-0378">Hydrolase</keyword>
<evidence type="ECO:0000256" key="2">
    <source>
        <dbReference type="ARBA" id="ARBA00022801"/>
    </source>
</evidence>
<dbReference type="EMBL" id="FNFX01000001">
    <property type="protein sequence ID" value="SDK23907.1"/>
    <property type="molecule type" value="Genomic_DNA"/>
</dbReference>
<dbReference type="OrthoDB" id="5959484at2"/>
<dbReference type="RefSeq" id="WP_091470170.1">
    <property type="nucleotide sequence ID" value="NZ_FNFX01000001.1"/>
</dbReference>
<dbReference type="GO" id="GO:0016787">
    <property type="term" value="F:hydrolase activity"/>
    <property type="evidence" value="ECO:0007669"/>
    <property type="project" value="UniProtKB-KW"/>
</dbReference>
<dbReference type="Gene3D" id="3.40.50.300">
    <property type="entry name" value="P-loop containing nucleotide triphosphate hydrolases"/>
    <property type="match status" value="1"/>
</dbReference>
<dbReference type="InterPro" id="IPR027417">
    <property type="entry name" value="P-loop_NTPase"/>
</dbReference>
<dbReference type="PANTHER" id="PTHR35372:SF2">
    <property type="entry name" value="SF3 HELICASE DOMAIN-CONTAINING PROTEIN"/>
    <property type="match status" value="1"/>
</dbReference>
<proteinExistence type="predicted"/>
<dbReference type="AlphaFoldDB" id="A0A1G9A9C5"/>
<dbReference type="InterPro" id="IPR014015">
    <property type="entry name" value="Helicase_SF3_DNA-vir"/>
</dbReference>
<accession>A0A1G9A9C5</accession>
<feature type="domain" description="SF3 helicase" evidence="4">
    <location>
        <begin position="316"/>
        <end position="466"/>
    </location>
</feature>
<keyword evidence="3" id="KW-0067">ATP-binding</keyword>
<organism evidence="5 6">
    <name type="scientific">Methylophilus rhizosphaerae</name>
    <dbReference type="NCBI Taxonomy" id="492660"/>
    <lineage>
        <taxon>Bacteria</taxon>
        <taxon>Pseudomonadati</taxon>
        <taxon>Pseudomonadota</taxon>
        <taxon>Betaproteobacteria</taxon>
        <taxon>Nitrosomonadales</taxon>
        <taxon>Methylophilaceae</taxon>
        <taxon>Methylophilus</taxon>
    </lineage>
</organism>
<dbReference type="Proteomes" id="UP000198629">
    <property type="component" value="Unassembled WGS sequence"/>
</dbReference>
<dbReference type="Pfam" id="PF19263">
    <property type="entry name" value="DUF5906"/>
    <property type="match status" value="1"/>
</dbReference>
<keyword evidence="1" id="KW-0547">Nucleotide-binding</keyword>
<evidence type="ECO:0000313" key="6">
    <source>
        <dbReference type="Proteomes" id="UP000198629"/>
    </source>
</evidence>
<dbReference type="SUPFAM" id="SSF52540">
    <property type="entry name" value="P-loop containing nucleoside triphosphate hydrolases"/>
    <property type="match status" value="1"/>
</dbReference>
<evidence type="ECO:0000259" key="4">
    <source>
        <dbReference type="PROSITE" id="PS51206"/>
    </source>
</evidence>
<dbReference type="PROSITE" id="PS51206">
    <property type="entry name" value="SF3_HELICASE_1"/>
    <property type="match status" value="1"/>
</dbReference>
<dbReference type="InterPro" id="IPR045455">
    <property type="entry name" value="NrS-1_pol-like_helicase"/>
</dbReference>
<evidence type="ECO:0000313" key="5">
    <source>
        <dbReference type="EMBL" id="SDK23907.1"/>
    </source>
</evidence>